<protein>
    <submittedName>
        <fullName evidence="2">Uncharacterized protein</fullName>
    </submittedName>
</protein>
<dbReference type="GO" id="GO:0005829">
    <property type="term" value="C:cytosol"/>
    <property type="evidence" value="ECO:0007669"/>
    <property type="project" value="TreeGrafter"/>
</dbReference>
<organism evidence="2 3">
    <name type="scientific">Rhizopus stolonifer</name>
    <name type="common">Rhizopus nigricans</name>
    <dbReference type="NCBI Taxonomy" id="4846"/>
    <lineage>
        <taxon>Eukaryota</taxon>
        <taxon>Fungi</taxon>
        <taxon>Fungi incertae sedis</taxon>
        <taxon>Mucoromycota</taxon>
        <taxon>Mucoromycotina</taxon>
        <taxon>Mucoromycetes</taxon>
        <taxon>Mucorales</taxon>
        <taxon>Mucorineae</taxon>
        <taxon>Rhizopodaceae</taxon>
        <taxon>Rhizopus</taxon>
    </lineage>
</organism>
<evidence type="ECO:0000256" key="1">
    <source>
        <dbReference type="SAM" id="MobiDB-lite"/>
    </source>
</evidence>
<evidence type="ECO:0000313" key="2">
    <source>
        <dbReference type="EMBL" id="RCH96650.1"/>
    </source>
</evidence>
<comment type="caution">
    <text evidence="2">The sequence shown here is derived from an EMBL/GenBank/DDBJ whole genome shotgun (WGS) entry which is preliminary data.</text>
</comment>
<name>A0A367K3B1_RHIST</name>
<dbReference type="PANTHER" id="PTHR31859:SF1">
    <property type="entry name" value="TETRATRICOPEPTIDE REPEAT PROTEIN 39C"/>
    <property type="match status" value="1"/>
</dbReference>
<dbReference type="OrthoDB" id="43460at2759"/>
<dbReference type="InterPro" id="IPR019412">
    <property type="entry name" value="IML2/TPR_39"/>
</dbReference>
<keyword evidence="3" id="KW-1185">Reference proteome</keyword>
<dbReference type="PANTHER" id="PTHR31859">
    <property type="entry name" value="TETRATRICOPEPTIDE REPEAT PROTEIN 39 FAMILY MEMBER"/>
    <property type="match status" value="1"/>
</dbReference>
<feature type="compositionally biased region" description="Basic and acidic residues" evidence="1">
    <location>
        <begin position="7"/>
        <end position="16"/>
    </location>
</feature>
<gene>
    <name evidence="2" type="ORF">CU098_011294</name>
</gene>
<dbReference type="AlphaFoldDB" id="A0A367K3B1"/>
<evidence type="ECO:0000313" key="3">
    <source>
        <dbReference type="Proteomes" id="UP000253551"/>
    </source>
</evidence>
<sequence>MPLLSKKRPEGLEQKSKSTINVPMSFRTMSRMGQSMSSMMPTKTEEEQETPLPSLNIPSKNWQAAQDSLLLDISQVRQAMDLFLNSRISEAEAILEPKQNTSLYHSLGHSFILFLKSMMTFQKTDISAAIDALKHTIQLADALRKKEIGWLGSITSWVKSMTVQDILNMSRLHRHAELVYAESYLLKALLCIVHDESFVSFLREGLYVRSSYNTYRTLQKFLNHVRDEAIQGKDISS</sequence>
<proteinExistence type="predicted"/>
<feature type="region of interest" description="Disordered" evidence="1">
    <location>
        <begin position="33"/>
        <end position="55"/>
    </location>
</feature>
<dbReference type="Proteomes" id="UP000253551">
    <property type="component" value="Unassembled WGS sequence"/>
</dbReference>
<reference evidence="2 3" key="1">
    <citation type="journal article" date="2018" name="G3 (Bethesda)">
        <title>Phylogenetic and Phylogenomic Definition of Rhizopus Species.</title>
        <authorList>
            <person name="Gryganskyi A.P."/>
            <person name="Golan J."/>
            <person name="Dolatabadi S."/>
            <person name="Mondo S."/>
            <person name="Robb S."/>
            <person name="Idnurm A."/>
            <person name="Muszewska A."/>
            <person name="Steczkiewicz K."/>
            <person name="Masonjones S."/>
            <person name="Liao H.L."/>
            <person name="Gajdeczka M.T."/>
            <person name="Anike F."/>
            <person name="Vuek A."/>
            <person name="Anishchenko I.M."/>
            <person name="Voigt K."/>
            <person name="de Hoog G.S."/>
            <person name="Smith M.E."/>
            <person name="Heitman J."/>
            <person name="Vilgalys R."/>
            <person name="Stajich J.E."/>
        </authorList>
    </citation>
    <scope>NUCLEOTIDE SEQUENCE [LARGE SCALE GENOMIC DNA]</scope>
    <source>
        <strain evidence="2 3">LSU 92-RS-03</strain>
    </source>
</reference>
<dbReference type="Pfam" id="PF10300">
    <property type="entry name" value="Iml2-TPR_39"/>
    <property type="match status" value="1"/>
</dbReference>
<feature type="region of interest" description="Disordered" evidence="1">
    <location>
        <begin position="1"/>
        <end position="21"/>
    </location>
</feature>
<dbReference type="GO" id="GO:0005634">
    <property type="term" value="C:nucleus"/>
    <property type="evidence" value="ECO:0007669"/>
    <property type="project" value="TreeGrafter"/>
</dbReference>
<dbReference type="EMBL" id="PJQM01002282">
    <property type="protein sequence ID" value="RCH96650.1"/>
    <property type="molecule type" value="Genomic_DNA"/>
</dbReference>
<accession>A0A367K3B1</accession>
<feature type="non-terminal residue" evidence="2">
    <location>
        <position position="237"/>
    </location>
</feature>
<dbReference type="GO" id="GO:0005741">
    <property type="term" value="C:mitochondrial outer membrane"/>
    <property type="evidence" value="ECO:0007669"/>
    <property type="project" value="TreeGrafter"/>
</dbReference>